<evidence type="ECO:0000313" key="1">
    <source>
        <dbReference type="EMBL" id="KAK5980795.1"/>
    </source>
</evidence>
<accession>A0AAN8FS10</accession>
<name>A0AAN8FS10_TRICO</name>
<keyword evidence="2" id="KW-1185">Reference proteome</keyword>
<dbReference type="Proteomes" id="UP001331761">
    <property type="component" value="Unassembled WGS sequence"/>
</dbReference>
<dbReference type="EMBL" id="WIXE01007000">
    <property type="protein sequence ID" value="KAK5980795.1"/>
    <property type="molecule type" value="Genomic_DNA"/>
</dbReference>
<organism evidence="1 2">
    <name type="scientific">Trichostrongylus colubriformis</name>
    <name type="common">Black scour worm</name>
    <dbReference type="NCBI Taxonomy" id="6319"/>
    <lineage>
        <taxon>Eukaryota</taxon>
        <taxon>Metazoa</taxon>
        <taxon>Ecdysozoa</taxon>
        <taxon>Nematoda</taxon>
        <taxon>Chromadorea</taxon>
        <taxon>Rhabditida</taxon>
        <taxon>Rhabditina</taxon>
        <taxon>Rhabditomorpha</taxon>
        <taxon>Strongyloidea</taxon>
        <taxon>Trichostrongylidae</taxon>
        <taxon>Trichostrongylus</taxon>
    </lineage>
</organism>
<sequence>MLRVLLHSPVRQLLQLNQGYGNYEKELKALLLSLQMTSSTKSCVMRELPCTLGKRAFGSVEMTRIVQYPTIAPIPLTILATAVHHLGCVNEELLLAIVLE</sequence>
<protein>
    <submittedName>
        <fullName evidence="1">Uncharacterized protein</fullName>
    </submittedName>
</protein>
<gene>
    <name evidence="1" type="ORF">GCK32_006059</name>
</gene>
<proteinExistence type="predicted"/>
<dbReference type="AlphaFoldDB" id="A0AAN8FS10"/>
<comment type="caution">
    <text evidence="1">The sequence shown here is derived from an EMBL/GenBank/DDBJ whole genome shotgun (WGS) entry which is preliminary data.</text>
</comment>
<evidence type="ECO:0000313" key="2">
    <source>
        <dbReference type="Proteomes" id="UP001331761"/>
    </source>
</evidence>
<reference evidence="1 2" key="1">
    <citation type="submission" date="2019-10" db="EMBL/GenBank/DDBJ databases">
        <title>Assembly and Annotation for the nematode Trichostrongylus colubriformis.</title>
        <authorList>
            <person name="Martin J."/>
        </authorList>
    </citation>
    <scope>NUCLEOTIDE SEQUENCE [LARGE SCALE GENOMIC DNA]</scope>
    <source>
        <strain evidence="1">G859</strain>
        <tissue evidence="1">Whole worm</tissue>
    </source>
</reference>